<keyword evidence="3" id="KW-1185">Reference proteome</keyword>
<feature type="region of interest" description="Disordered" evidence="1">
    <location>
        <begin position="38"/>
        <end position="68"/>
    </location>
</feature>
<reference evidence="3" key="1">
    <citation type="journal article" date="2017" name="Nature">
        <title>The sunflower genome provides insights into oil metabolism, flowering and Asterid evolution.</title>
        <authorList>
            <person name="Badouin H."/>
            <person name="Gouzy J."/>
            <person name="Grassa C.J."/>
            <person name="Murat F."/>
            <person name="Staton S.E."/>
            <person name="Cottret L."/>
            <person name="Lelandais-Briere C."/>
            <person name="Owens G.L."/>
            <person name="Carrere S."/>
            <person name="Mayjonade B."/>
            <person name="Legrand L."/>
            <person name="Gill N."/>
            <person name="Kane N.C."/>
            <person name="Bowers J.E."/>
            <person name="Hubner S."/>
            <person name="Bellec A."/>
            <person name="Berard A."/>
            <person name="Berges H."/>
            <person name="Blanchet N."/>
            <person name="Boniface M.C."/>
            <person name="Brunel D."/>
            <person name="Catrice O."/>
            <person name="Chaidir N."/>
            <person name="Claudel C."/>
            <person name="Donnadieu C."/>
            <person name="Faraut T."/>
            <person name="Fievet G."/>
            <person name="Helmstetter N."/>
            <person name="King M."/>
            <person name="Knapp S.J."/>
            <person name="Lai Z."/>
            <person name="Le Paslier M.C."/>
            <person name="Lippi Y."/>
            <person name="Lorenzon L."/>
            <person name="Mandel J.R."/>
            <person name="Marage G."/>
            <person name="Marchand G."/>
            <person name="Marquand E."/>
            <person name="Bret-Mestries E."/>
            <person name="Morien E."/>
            <person name="Nambeesan S."/>
            <person name="Nguyen T."/>
            <person name="Pegot-Espagnet P."/>
            <person name="Pouilly N."/>
            <person name="Raftis F."/>
            <person name="Sallet E."/>
            <person name="Schiex T."/>
            <person name="Thomas J."/>
            <person name="Vandecasteele C."/>
            <person name="Vares D."/>
            <person name="Vear F."/>
            <person name="Vautrin S."/>
            <person name="Crespi M."/>
            <person name="Mangin B."/>
            <person name="Burke J.M."/>
            <person name="Salse J."/>
            <person name="Munos S."/>
            <person name="Vincourt P."/>
            <person name="Rieseberg L.H."/>
            <person name="Langlade N.B."/>
        </authorList>
    </citation>
    <scope>NUCLEOTIDE SEQUENCE [LARGE SCALE GENOMIC DNA]</scope>
    <source>
        <strain evidence="3">cv. SF193</strain>
    </source>
</reference>
<evidence type="ECO:0000313" key="3">
    <source>
        <dbReference type="Proteomes" id="UP000215914"/>
    </source>
</evidence>
<name>A0A251SYT3_HELAN</name>
<dbReference type="InParanoid" id="A0A251SYT3"/>
<dbReference type="Proteomes" id="UP000215914">
    <property type="component" value="Chromosome 13"/>
</dbReference>
<evidence type="ECO:0000313" key="2">
    <source>
        <dbReference type="EMBL" id="OTG03436.1"/>
    </source>
</evidence>
<organism evidence="2 3">
    <name type="scientific">Helianthus annuus</name>
    <name type="common">Common sunflower</name>
    <dbReference type="NCBI Taxonomy" id="4232"/>
    <lineage>
        <taxon>Eukaryota</taxon>
        <taxon>Viridiplantae</taxon>
        <taxon>Streptophyta</taxon>
        <taxon>Embryophyta</taxon>
        <taxon>Tracheophyta</taxon>
        <taxon>Spermatophyta</taxon>
        <taxon>Magnoliopsida</taxon>
        <taxon>eudicotyledons</taxon>
        <taxon>Gunneridae</taxon>
        <taxon>Pentapetalae</taxon>
        <taxon>asterids</taxon>
        <taxon>campanulids</taxon>
        <taxon>Asterales</taxon>
        <taxon>Asteraceae</taxon>
        <taxon>Asteroideae</taxon>
        <taxon>Heliantheae alliance</taxon>
        <taxon>Heliantheae</taxon>
        <taxon>Helianthus</taxon>
    </lineage>
</organism>
<accession>A0A251SYT3</accession>
<proteinExistence type="predicted"/>
<protein>
    <submittedName>
        <fullName evidence="2">Uncharacterized protein</fullName>
    </submittedName>
</protein>
<evidence type="ECO:0000256" key="1">
    <source>
        <dbReference type="SAM" id="MobiDB-lite"/>
    </source>
</evidence>
<dbReference type="EMBL" id="CM007902">
    <property type="protein sequence ID" value="OTG03436.1"/>
    <property type="molecule type" value="Genomic_DNA"/>
</dbReference>
<dbReference type="AlphaFoldDB" id="A0A251SYT3"/>
<gene>
    <name evidence="2" type="ORF">HannXRQ_Chr13g0424001</name>
</gene>
<sequence>MHTRLGGMTFEKILKTRIQKRLRLRCLCVYGCRWEKRLSHQSTSDQKQGTLFWSSEQPASAEPTSAPP</sequence>
<feature type="compositionally biased region" description="Polar residues" evidence="1">
    <location>
        <begin position="40"/>
        <end position="58"/>
    </location>
</feature>